<evidence type="ECO:0000259" key="4">
    <source>
        <dbReference type="PROSITE" id="PS50995"/>
    </source>
</evidence>
<name>A0ABU7VTU4_9BACL</name>
<dbReference type="Gene3D" id="1.10.10.10">
    <property type="entry name" value="Winged helix-like DNA-binding domain superfamily/Winged helix DNA-binding domain"/>
    <property type="match status" value="1"/>
</dbReference>
<dbReference type="PROSITE" id="PS01117">
    <property type="entry name" value="HTH_MARR_1"/>
    <property type="match status" value="1"/>
</dbReference>
<evidence type="ECO:0000313" key="5">
    <source>
        <dbReference type="EMBL" id="MEF2966661.1"/>
    </source>
</evidence>
<dbReference type="InterPro" id="IPR036388">
    <property type="entry name" value="WH-like_DNA-bd_sf"/>
</dbReference>
<feature type="domain" description="HTH marR-type" evidence="4">
    <location>
        <begin position="1"/>
        <end position="158"/>
    </location>
</feature>
<dbReference type="InterPro" id="IPR000835">
    <property type="entry name" value="HTH_MarR-typ"/>
</dbReference>
<proteinExistence type="predicted"/>
<evidence type="ECO:0000256" key="2">
    <source>
        <dbReference type="ARBA" id="ARBA00023125"/>
    </source>
</evidence>
<dbReference type="PANTHER" id="PTHR42756">
    <property type="entry name" value="TRANSCRIPTIONAL REGULATOR, MARR"/>
    <property type="match status" value="1"/>
</dbReference>
<dbReference type="SUPFAM" id="SSF46785">
    <property type="entry name" value="Winged helix' DNA-binding domain"/>
    <property type="match status" value="1"/>
</dbReference>
<comment type="caution">
    <text evidence="5">The sequence shown here is derived from an EMBL/GenBank/DDBJ whole genome shotgun (WGS) entry which is preliminary data.</text>
</comment>
<protein>
    <submittedName>
        <fullName evidence="5">MarR family winged helix-turn-helix transcriptional regulator</fullName>
    </submittedName>
</protein>
<dbReference type="PRINTS" id="PR00598">
    <property type="entry name" value="HTHMARR"/>
</dbReference>
<accession>A0ABU7VTU4</accession>
<keyword evidence="2" id="KW-0238">DNA-binding</keyword>
<gene>
    <name evidence="5" type="ORF">V3851_12545</name>
</gene>
<dbReference type="RefSeq" id="WP_331846875.1">
    <property type="nucleotide sequence ID" value="NZ_JAZHPZ010000005.1"/>
</dbReference>
<keyword evidence="6" id="KW-1185">Reference proteome</keyword>
<dbReference type="EMBL" id="JAZHPZ010000005">
    <property type="protein sequence ID" value="MEF2966661.1"/>
    <property type="molecule type" value="Genomic_DNA"/>
</dbReference>
<sequence>MFHFLHAIARYSGELNLSEAEYKAGRVLADLFFLTGEIQRYMEKRAREFGVSYGQYILLCVLRHQPDRQSSPSVLADALKVSRAAVSSMIEALEKAGFILRRLDERDRRGMVISLTDAGDRKVEEMTPQFLSLMTRFVSEFEESDVDDLLQSLAKLKKGFDKGEGN</sequence>
<dbReference type="InterPro" id="IPR036390">
    <property type="entry name" value="WH_DNA-bd_sf"/>
</dbReference>
<keyword evidence="3" id="KW-0804">Transcription</keyword>
<dbReference type="PANTHER" id="PTHR42756:SF1">
    <property type="entry name" value="TRANSCRIPTIONAL REPRESSOR OF EMRAB OPERON"/>
    <property type="match status" value="1"/>
</dbReference>
<dbReference type="Pfam" id="PF01047">
    <property type="entry name" value="MarR"/>
    <property type="match status" value="1"/>
</dbReference>
<evidence type="ECO:0000313" key="6">
    <source>
        <dbReference type="Proteomes" id="UP001306950"/>
    </source>
</evidence>
<dbReference type="SMART" id="SM00347">
    <property type="entry name" value="HTH_MARR"/>
    <property type="match status" value="1"/>
</dbReference>
<organism evidence="5 6">
    <name type="scientific">Paenibacillus haidiansis</name>
    <dbReference type="NCBI Taxonomy" id="1574488"/>
    <lineage>
        <taxon>Bacteria</taxon>
        <taxon>Bacillati</taxon>
        <taxon>Bacillota</taxon>
        <taxon>Bacilli</taxon>
        <taxon>Bacillales</taxon>
        <taxon>Paenibacillaceae</taxon>
        <taxon>Paenibacillus</taxon>
    </lineage>
</organism>
<dbReference type="Proteomes" id="UP001306950">
    <property type="component" value="Unassembled WGS sequence"/>
</dbReference>
<keyword evidence="1" id="KW-0805">Transcription regulation</keyword>
<evidence type="ECO:0000256" key="3">
    <source>
        <dbReference type="ARBA" id="ARBA00023163"/>
    </source>
</evidence>
<evidence type="ECO:0000256" key="1">
    <source>
        <dbReference type="ARBA" id="ARBA00023015"/>
    </source>
</evidence>
<dbReference type="InterPro" id="IPR023187">
    <property type="entry name" value="Tscrpt_reg_MarR-type_CS"/>
</dbReference>
<dbReference type="PROSITE" id="PS50995">
    <property type="entry name" value="HTH_MARR_2"/>
    <property type="match status" value="1"/>
</dbReference>
<reference evidence="5 6" key="1">
    <citation type="submission" date="2024-02" db="EMBL/GenBank/DDBJ databases">
        <title>A nitrogen-fixing paenibacillus bacterium.</title>
        <authorList>
            <person name="Zhang W.L."/>
            <person name="Chen S.F."/>
        </authorList>
    </citation>
    <scope>NUCLEOTIDE SEQUENCE [LARGE SCALE GENOMIC DNA]</scope>
    <source>
        <strain evidence="5 6">M1</strain>
    </source>
</reference>